<dbReference type="RefSeq" id="WP_215821896.1">
    <property type="nucleotide sequence ID" value="NZ_JAGSOY010000091.1"/>
</dbReference>
<protein>
    <submittedName>
        <fullName evidence="2">LPP20 family lipoprotein</fullName>
    </submittedName>
</protein>
<evidence type="ECO:0000313" key="2">
    <source>
        <dbReference type="EMBL" id="MBU2713612.1"/>
    </source>
</evidence>
<feature type="domain" description="Lipoprotein LPP20-like" evidence="1">
    <location>
        <begin position="29"/>
        <end position="134"/>
    </location>
</feature>
<evidence type="ECO:0000313" key="3">
    <source>
        <dbReference type="Proteomes" id="UP000690515"/>
    </source>
</evidence>
<name>A0ABS5ZHU6_9GAMM</name>
<gene>
    <name evidence="2" type="ORF">KCG35_21360</name>
</gene>
<keyword evidence="2" id="KW-0449">Lipoprotein</keyword>
<keyword evidence="3" id="KW-1185">Reference proteome</keyword>
<accession>A0ABS5ZHU6</accession>
<evidence type="ECO:0000259" key="1">
    <source>
        <dbReference type="Pfam" id="PF02169"/>
    </source>
</evidence>
<reference evidence="2 3" key="1">
    <citation type="submission" date="2021-04" db="EMBL/GenBank/DDBJ databases">
        <authorList>
            <person name="Pira H."/>
            <person name="Risdian C."/>
            <person name="Wink J."/>
        </authorList>
    </citation>
    <scope>NUCLEOTIDE SEQUENCE [LARGE SCALE GENOMIC DNA]</scope>
    <source>
        <strain evidence="2 3">WH53</strain>
    </source>
</reference>
<dbReference type="EMBL" id="JAGSOY010000091">
    <property type="protein sequence ID" value="MBU2713612.1"/>
    <property type="molecule type" value="Genomic_DNA"/>
</dbReference>
<dbReference type="PROSITE" id="PS51257">
    <property type="entry name" value="PROKAR_LIPOPROTEIN"/>
    <property type="match status" value="1"/>
</dbReference>
<proteinExistence type="predicted"/>
<comment type="caution">
    <text evidence="2">The sequence shown here is derived from an EMBL/GenBank/DDBJ whole genome shotgun (WGS) entry which is preliminary data.</text>
</comment>
<dbReference type="Pfam" id="PF02169">
    <property type="entry name" value="LPP20"/>
    <property type="match status" value="1"/>
</dbReference>
<dbReference type="Proteomes" id="UP000690515">
    <property type="component" value="Unassembled WGS sequence"/>
</dbReference>
<dbReference type="Gene3D" id="3.10.28.20">
    <property type="entry name" value="Acetamidase/Formamidase-like domains"/>
    <property type="match status" value="1"/>
</dbReference>
<organism evidence="2 3">
    <name type="scientific">Zooshikella harenae</name>
    <dbReference type="NCBI Taxonomy" id="2827238"/>
    <lineage>
        <taxon>Bacteria</taxon>
        <taxon>Pseudomonadati</taxon>
        <taxon>Pseudomonadota</taxon>
        <taxon>Gammaproteobacteria</taxon>
        <taxon>Oceanospirillales</taxon>
        <taxon>Zooshikellaceae</taxon>
        <taxon>Zooshikella</taxon>
    </lineage>
</organism>
<sequence length="328" mass="37316">MKITDIFRLFTISIYIVIVSGCVSQPRQPDWITIQPKAYPEKQFVIAVGEADTQHVADDRALANLGKFFEVSVADVSSDFSQASLDGSESEKRFLNEQKFMRQVNTQTKQVLEGVRVVERYKSKDGRYYSLAVLKKSPLARRLRKSILAADRNTNDAILYAQKQAKNPIVALASLEKARQFQIKRDIENTRLSVLMGRGITSKISAETIKQQIEQGLSTLQFSIDADRKKDFDLLASVISGVGIPITNHTDYKIKLNIDRAPVSYRQGWFWLRGSAELVIYHGETSLAKKRWPFKVSSQEENLIEQRLSDHLVKELPAYFYSMLTTES</sequence>
<dbReference type="InterPro" id="IPR024952">
    <property type="entry name" value="LPP20-like_dom"/>
</dbReference>